<evidence type="ECO:0000256" key="2">
    <source>
        <dbReference type="SAM" id="SignalP"/>
    </source>
</evidence>
<protein>
    <recommendedName>
        <fullName evidence="5">TeximYa</fullName>
    </recommendedName>
</protein>
<accession>A0A3Q3AXP9</accession>
<proteinExistence type="predicted"/>
<feature type="compositionally biased region" description="Basic residues" evidence="1">
    <location>
        <begin position="331"/>
        <end position="341"/>
    </location>
</feature>
<evidence type="ECO:0000313" key="3">
    <source>
        <dbReference type="Ensembl" id="ENSKMAP00000021928.1"/>
    </source>
</evidence>
<organism evidence="3 4">
    <name type="scientific">Kryptolebias marmoratus</name>
    <name type="common">Mangrove killifish</name>
    <name type="synonym">Rivulus marmoratus</name>
    <dbReference type="NCBI Taxonomy" id="37003"/>
    <lineage>
        <taxon>Eukaryota</taxon>
        <taxon>Metazoa</taxon>
        <taxon>Chordata</taxon>
        <taxon>Craniata</taxon>
        <taxon>Vertebrata</taxon>
        <taxon>Euteleostomi</taxon>
        <taxon>Actinopterygii</taxon>
        <taxon>Neopterygii</taxon>
        <taxon>Teleostei</taxon>
        <taxon>Neoteleostei</taxon>
        <taxon>Acanthomorphata</taxon>
        <taxon>Ovalentaria</taxon>
        <taxon>Atherinomorphae</taxon>
        <taxon>Cyprinodontiformes</taxon>
        <taxon>Rivulidae</taxon>
        <taxon>Kryptolebias</taxon>
    </lineage>
</organism>
<evidence type="ECO:0000313" key="4">
    <source>
        <dbReference type="Proteomes" id="UP000264800"/>
    </source>
</evidence>
<dbReference type="AlphaFoldDB" id="A0A3Q3AXP9"/>
<dbReference type="Proteomes" id="UP000264800">
    <property type="component" value="Unplaced"/>
</dbReference>
<dbReference type="OMA" id="FFPIAND"/>
<reference evidence="3" key="2">
    <citation type="submission" date="2025-09" db="UniProtKB">
        <authorList>
            <consortium name="Ensembl"/>
        </authorList>
    </citation>
    <scope>IDENTIFICATION</scope>
</reference>
<reference evidence="3" key="1">
    <citation type="submission" date="2025-08" db="UniProtKB">
        <authorList>
            <consortium name="Ensembl"/>
        </authorList>
    </citation>
    <scope>IDENTIFICATION</scope>
</reference>
<feature type="chain" id="PRO_5018691776" description="TeximYa" evidence="2">
    <location>
        <begin position="27"/>
        <end position="395"/>
    </location>
</feature>
<evidence type="ECO:0008006" key="5">
    <source>
        <dbReference type="Google" id="ProtNLM"/>
    </source>
</evidence>
<feature type="signal peptide" evidence="2">
    <location>
        <begin position="1"/>
        <end position="26"/>
    </location>
</feature>
<dbReference type="SUPFAM" id="SSF52266">
    <property type="entry name" value="SGNH hydrolase"/>
    <property type="match status" value="1"/>
</dbReference>
<keyword evidence="4" id="KW-1185">Reference proteome</keyword>
<dbReference type="STRING" id="37003.ENSKMAP00000021928"/>
<dbReference type="GeneTree" id="ENSGT00940000176969"/>
<feature type="region of interest" description="Disordered" evidence="1">
    <location>
        <begin position="319"/>
        <end position="362"/>
    </location>
</feature>
<evidence type="ECO:0000256" key="1">
    <source>
        <dbReference type="SAM" id="MobiDB-lite"/>
    </source>
</evidence>
<feature type="compositionally biased region" description="Basic and acidic residues" evidence="1">
    <location>
        <begin position="319"/>
        <end position="330"/>
    </location>
</feature>
<keyword evidence="2" id="KW-0732">Signal</keyword>
<dbReference type="Ensembl" id="ENSKMAT00000022209.1">
    <property type="protein sequence ID" value="ENSKMAP00000021928.1"/>
    <property type="gene ID" value="ENSKMAG00000016264.1"/>
</dbReference>
<sequence>MVSICLHNFCFFLPFCILACSSKGSGTRWRHKGKPWPRSEVTGLFHKLVVPERRPDKKLVLLIGESHLRLFVDGIVTVSDGNIDFGVMCTPGACASKLRQQVLHSVTTCQPDAVCVLAPSNNLTASINPEEAEREFEQYLLTVCSRWPKVFCTGMVPQYHRRSAKLGIPFFPIANDLPLGCRELWSHNGVHLSNDHGMPILSQLMWIAAYQFLEKSEPKPLIRPQSAPTYVPRIVPHVVVKVVERPPPPPSSEWTTMTSGRKIRRNYSGESDSSCHSSKKGVIPDKVMALKELNPVRFSADMLVAMEKVSLSAVDDVHTGNKTKPVEHPKKPAVSRTRRVRQQVEATPKPVGVCDVPRSPPPRETSSCLGWVCPLEVPAGQEVCIVTFLAVNINK</sequence>
<name>A0A3Q3AXP9_KRYMA</name>